<evidence type="ECO:0000313" key="5">
    <source>
        <dbReference type="Proteomes" id="UP001608902"/>
    </source>
</evidence>
<dbReference type="GO" id="GO:0008270">
    <property type="term" value="F:zinc ion binding"/>
    <property type="evidence" value="ECO:0007669"/>
    <property type="project" value="UniProtKB-KW"/>
</dbReference>
<dbReference type="SMART" id="SM00355">
    <property type="entry name" value="ZnF_C2H2"/>
    <property type="match status" value="2"/>
</dbReference>
<feature type="compositionally biased region" description="Low complexity" evidence="2">
    <location>
        <begin position="467"/>
        <end position="488"/>
    </location>
</feature>
<evidence type="ECO:0000256" key="1">
    <source>
        <dbReference type="PROSITE-ProRule" id="PRU00042"/>
    </source>
</evidence>
<organism evidence="4 5">
    <name type="scientific">Gnathostoma spinigerum</name>
    <dbReference type="NCBI Taxonomy" id="75299"/>
    <lineage>
        <taxon>Eukaryota</taxon>
        <taxon>Metazoa</taxon>
        <taxon>Ecdysozoa</taxon>
        <taxon>Nematoda</taxon>
        <taxon>Chromadorea</taxon>
        <taxon>Rhabditida</taxon>
        <taxon>Spirurina</taxon>
        <taxon>Gnathostomatomorpha</taxon>
        <taxon>Gnathostomatoidea</taxon>
        <taxon>Gnathostomatidae</taxon>
        <taxon>Gnathostoma</taxon>
    </lineage>
</organism>
<keyword evidence="1" id="KW-0862">Zinc</keyword>
<feature type="compositionally biased region" description="Polar residues" evidence="2">
    <location>
        <begin position="153"/>
        <end position="168"/>
    </location>
</feature>
<comment type="caution">
    <text evidence="4">The sequence shown here is derived from an EMBL/GenBank/DDBJ whole genome shotgun (WGS) entry which is preliminary data.</text>
</comment>
<dbReference type="Gene3D" id="3.30.160.60">
    <property type="entry name" value="Classic Zinc Finger"/>
    <property type="match status" value="1"/>
</dbReference>
<feature type="region of interest" description="Disordered" evidence="2">
    <location>
        <begin position="259"/>
        <end position="288"/>
    </location>
</feature>
<dbReference type="AlphaFoldDB" id="A0ABD6EK61"/>
<feature type="domain" description="C2H2-type" evidence="3">
    <location>
        <begin position="33"/>
        <end position="61"/>
    </location>
</feature>
<feature type="compositionally biased region" description="Polar residues" evidence="2">
    <location>
        <begin position="126"/>
        <end position="144"/>
    </location>
</feature>
<feature type="region of interest" description="Disordered" evidence="2">
    <location>
        <begin position="461"/>
        <end position="499"/>
    </location>
</feature>
<dbReference type="Proteomes" id="UP001608902">
    <property type="component" value="Unassembled WGS sequence"/>
</dbReference>
<keyword evidence="1" id="KW-0863">Zinc-finger</keyword>
<keyword evidence="5" id="KW-1185">Reference proteome</keyword>
<dbReference type="InterPro" id="IPR013087">
    <property type="entry name" value="Znf_C2H2_type"/>
</dbReference>
<reference evidence="4 5" key="1">
    <citation type="submission" date="2024-08" db="EMBL/GenBank/DDBJ databases">
        <title>Gnathostoma spinigerum genome.</title>
        <authorList>
            <person name="Gonzalez-Bertolin B."/>
            <person name="Monzon S."/>
            <person name="Zaballos A."/>
            <person name="Jimenez P."/>
            <person name="Dekumyoy P."/>
            <person name="Varona S."/>
            <person name="Cuesta I."/>
            <person name="Sumanam S."/>
            <person name="Adisakwattana P."/>
            <person name="Gasser R.B."/>
            <person name="Hernandez-Gonzalez A."/>
            <person name="Young N.D."/>
            <person name="Perteguer M.J."/>
        </authorList>
    </citation>
    <scope>NUCLEOTIDE SEQUENCE [LARGE SCALE GENOMIC DNA]</scope>
    <source>
        <strain evidence="4">AL3</strain>
        <tissue evidence="4">Liver</tissue>
    </source>
</reference>
<feature type="compositionally biased region" description="Polar residues" evidence="2">
    <location>
        <begin position="382"/>
        <end position="395"/>
    </location>
</feature>
<protein>
    <recommendedName>
        <fullName evidence="3">C2H2-type domain-containing protein</fullName>
    </recommendedName>
</protein>
<evidence type="ECO:0000313" key="4">
    <source>
        <dbReference type="EMBL" id="MFH4976650.1"/>
    </source>
</evidence>
<gene>
    <name evidence="4" type="ORF">AB6A40_003359</name>
</gene>
<evidence type="ECO:0000256" key="2">
    <source>
        <dbReference type="SAM" id="MobiDB-lite"/>
    </source>
</evidence>
<dbReference type="EMBL" id="JBGFUD010001706">
    <property type="protein sequence ID" value="MFH4976650.1"/>
    <property type="molecule type" value="Genomic_DNA"/>
</dbReference>
<feature type="compositionally biased region" description="Basic and acidic residues" evidence="2">
    <location>
        <begin position="274"/>
        <end position="288"/>
    </location>
</feature>
<sequence>MSPDRRRRARVKTPASNDIGFLLFQIENTDMEVHCFLCDELFVNRDELEVHIAVEHVGYAPYRCEYCKYAQFPTKSSVIQHCRNIHSLKTFYIRERISQESDESFARIRDILWKSVMTTESRRLTTSDSCATQDEMQEQASTETDSGKCCNETPHSAGSTSVSVTKGSRSAVAKAKAVSNNTHVGPPSKIKPAVKACSIPQVHWQHQALGSTTMRNDSFKISSDQQKKCNSPNSNILLKDFDVNVQPGVLFSQAISELASPDSASPSVEPAGEESDRSKRTSKNESSVKLDMVTVRNCTGKKITKTSGAQVLDKVESNAAYGKHQSETDDEVCVVKVKKARREDGLRSAEETVVTDAVKVEVEEPETENAPDISRVDEDSTSEPLCNQDITNSDSNEGDGFEETQDQKETSHQILVNLVKQFRLITSLPAVSTENSSTFGSPTNISSSDNCVVPHFLQNSHKRKTSKLALSASSGLSSPSRMRSSSVISRKKHRQRSPI</sequence>
<keyword evidence="1" id="KW-0479">Metal-binding</keyword>
<proteinExistence type="predicted"/>
<feature type="region of interest" description="Disordered" evidence="2">
    <location>
        <begin position="362"/>
        <end position="409"/>
    </location>
</feature>
<feature type="compositionally biased region" description="Basic residues" evidence="2">
    <location>
        <begin position="489"/>
        <end position="499"/>
    </location>
</feature>
<dbReference type="PROSITE" id="PS50157">
    <property type="entry name" value="ZINC_FINGER_C2H2_2"/>
    <property type="match status" value="1"/>
</dbReference>
<accession>A0ABD6EK61</accession>
<evidence type="ECO:0000259" key="3">
    <source>
        <dbReference type="PROSITE" id="PS50157"/>
    </source>
</evidence>
<name>A0ABD6EK61_9BILA</name>
<dbReference type="PROSITE" id="PS00028">
    <property type="entry name" value="ZINC_FINGER_C2H2_1"/>
    <property type="match status" value="1"/>
</dbReference>
<feature type="region of interest" description="Disordered" evidence="2">
    <location>
        <begin position="124"/>
        <end position="168"/>
    </location>
</feature>